<dbReference type="Gene3D" id="1.20.1720.10">
    <property type="entry name" value="Multidrug resistance protein D"/>
    <property type="match status" value="1"/>
</dbReference>
<feature type="domain" description="Major facilitator superfamily (MFS) profile" evidence="7">
    <location>
        <begin position="12"/>
        <end position="187"/>
    </location>
</feature>
<feature type="transmembrane region" description="Helical" evidence="6">
    <location>
        <begin position="45"/>
        <end position="66"/>
    </location>
</feature>
<dbReference type="SUPFAM" id="SSF103473">
    <property type="entry name" value="MFS general substrate transporter"/>
    <property type="match status" value="1"/>
</dbReference>
<accession>A0ABR5PQE9</accession>
<dbReference type="PROSITE" id="PS50850">
    <property type="entry name" value="MFS"/>
    <property type="match status" value="1"/>
</dbReference>
<keyword evidence="3 6" id="KW-0812">Transmembrane</keyword>
<keyword evidence="5 6" id="KW-0472">Membrane</keyword>
<evidence type="ECO:0000256" key="4">
    <source>
        <dbReference type="ARBA" id="ARBA00022989"/>
    </source>
</evidence>
<evidence type="ECO:0000256" key="2">
    <source>
        <dbReference type="ARBA" id="ARBA00022448"/>
    </source>
</evidence>
<reference evidence="8 9" key="1">
    <citation type="journal article" date="2015" name="Genome Announc.">
        <title>Expanding the biotechnology potential of lactobacilli through comparative genomics of 213 strains and associated genera.</title>
        <authorList>
            <person name="Sun Z."/>
            <person name="Harris H.M."/>
            <person name="McCann A."/>
            <person name="Guo C."/>
            <person name="Argimon S."/>
            <person name="Zhang W."/>
            <person name="Yang X."/>
            <person name="Jeffery I.B."/>
            <person name="Cooney J.C."/>
            <person name="Kagawa T.F."/>
            <person name="Liu W."/>
            <person name="Song Y."/>
            <person name="Salvetti E."/>
            <person name="Wrobel A."/>
            <person name="Rasinkangas P."/>
            <person name="Parkhill J."/>
            <person name="Rea M.C."/>
            <person name="O'Sullivan O."/>
            <person name="Ritari J."/>
            <person name="Douillard F.P."/>
            <person name="Paul Ross R."/>
            <person name="Yang R."/>
            <person name="Briner A.E."/>
            <person name="Felis G.E."/>
            <person name="de Vos W.M."/>
            <person name="Barrangou R."/>
            <person name="Klaenhammer T.R."/>
            <person name="Caufield P.W."/>
            <person name="Cui Y."/>
            <person name="Zhang H."/>
            <person name="O'Toole P.W."/>
        </authorList>
    </citation>
    <scope>NUCLEOTIDE SEQUENCE [LARGE SCALE GENOMIC DNA]</scope>
    <source>
        <strain evidence="8 9">DSM 6629</strain>
    </source>
</reference>
<dbReference type="InterPro" id="IPR036259">
    <property type="entry name" value="MFS_trans_sf"/>
</dbReference>
<dbReference type="GeneID" id="75116993"/>
<comment type="subcellular location">
    <subcellularLocation>
        <location evidence="1">Cell membrane</location>
        <topology evidence="1">Multi-pass membrane protein</topology>
    </subcellularLocation>
</comment>
<dbReference type="Pfam" id="PF07690">
    <property type="entry name" value="MFS_1"/>
    <property type="match status" value="1"/>
</dbReference>
<proteinExistence type="predicted"/>
<evidence type="ECO:0000259" key="7">
    <source>
        <dbReference type="PROSITE" id="PS50850"/>
    </source>
</evidence>
<dbReference type="Proteomes" id="UP000051735">
    <property type="component" value="Unassembled WGS sequence"/>
</dbReference>
<feature type="transmembrane region" description="Helical" evidence="6">
    <location>
        <begin position="101"/>
        <end position="121"/>
    </location>
</feature>
<dbReference type="PANTHER" id="PTHR23501">
    <property type="entry name" value="MAJOR FACILITATOR SUPERFAMILY"/>
    <property type="match status" value="1"/>
</dbReference>
<feature type="transmembrane region" description="Helical" evidence="6">
    <location>
        <begin position="133"/>
        <end position="154"/>
    </location>
</feature>
<evidence type="ECO:0000256" key="6">
    <source>
        <dbReference type="SAM" id="Phobius"/>
    </source>
</evidence>
<keyword evidence="9" id="KW-1185">Reference proteome</keyword>
<protein>
    <submittedName>
        <fullName evidence="8">Drug-export protein</fullName>
    </submittedName>
</protein>
<comment type="caution">
    <text evidence="8">The sequence shown here is derived from an EMBL/GenBank/DDBJ whole genome shotgun (WGS) entry which is preliminary data.</text>
</comment>
<name>A0ABR5PQE9_9LACO</name>
<keyword evidence="2" id="KW-0813">Transport</keyword>
<evidence type="ECO:0000256" key="5">
    <source>
        <dbReference type="ARBA" id="ARBA00023136"/>
    </source>
</evidence>
<dbReference type="InterPro" id="IPR011701">
    <property type="entry name" value="MFS"/>
</dbReference>
<evidence type="ECO:0000313" key="9">
    <source>
        <dbReference type="Proteomes" id="UP000051735"/>
    </source>
</evidence>
<sequence>MEKKVTFKLLVAILSAGMLSFLGILDETATTVTFPTLIKEFKITTAQVQWVNTLVLLVIAIIVPLSSQIRLRISTKRIFFAGILFFVLGLIIDIFTPRFDLLLLGRAFQGIGTGIGLPLMYNIILTKVPKSKLGFMMGIGTMITAAAVALGPVFGGIVTNFLNWRWIFIISVFLIIISFLTGCYSIE</sequence>
<evidence type="ECO:0000256" key="3">
    <source>
        <dbReference type="ARBA" id="ARBA00022692"/>
    </source>
</evidence>
<gene>
    <name evidence="8" type="ORF">FC44_GL001649</name>
</gene>
<dbReference type="InterPro" id="IPR020846">
    <property type="entry name" value="MFS_dom"/>
</dbReference>
<feature type="transmembrane region" description="Helical" evidence="6">
    <location>
        <begin position="78"/>
        <end position="95"/>
    </location>
</feature>
<dbReference type="RefSeq" id="WP_057810599.1">
    <property type="nucleotide sequence ID" value="NZ_AZGN01000047.1"/>
</dbReference>
<feature type="transmembrane region" description="Helical" evidence="6">
    <location>
        <begin position="166"/>
        <end position="186"/>
    </location>
</feature>
<evidence type="ECO:0000256" key="1">
    <source>
        <dbReference type="ARBA" id="ARBA00004651"/>
    </source>
</evidence>
<dbReference type="EMBL" id="AZGN01000047">
    <property type="protein sequence ID" value="KRM32231.1"/>
    <property type="molecule type" value="Genomic_DNA"/>
</dbReference>
<evidence type="ECO:0000313" key="8">
    <source>
        <dbReference type="EMBL" id="KRM32231.1"/>
    </source>
</evidence>
<feature type="transmembrane region" description="Helical" evidence="6">
    <location>
        <begin position="7"/>
        <end position="25"/>
    </location>
</feature>
<organism evidence="8 9">
    <name type="scientific">Lactobacillus intestinalis DSM 6629</name>
    <dbReference type="NCBI Taxonomy" id="1423761"/>
    <lineage>
        <taxon>Bacteria</taxon>
        <taxon>Bacillati</taxon>
        <taxon>Bacillota</taxon>
        <taxon>Bacilli</taxon>
        <taxon>Lactobacillales</taxon>
        <taxon>Lactobacillaceae</taxon>
        <taxon>Lactobacillus</taxon>
    </lineage>
</organism>
<keyword evidence="4 6" id="KW-1133">Transmembrane helix</keyword>